<dbReference type="AlphaFoldDB" id="A0A510E709"/>
<evidence type="ECO:0000313" key="5">
    <source>
        <dbReference type="Proteomes" id="UP000325030"/>
    </source>
</evidence>
<evidence type="ECO:0000313" key="3">
    <source>
        <dbReference type="EMBL" id="BBG27820.1"/>
    </source>
</evidence>
<dbReference type="PANTHER" id="PTHR11748:SF118">
    <property type="entry name" value="ALKYLDIHYDROXYACETONEPHOSPHATE SYNTHASE (PRECURSOR)"/>
    <property type="match status" value="1"/>
</dbReference>
<dbReference type="EMBL" id="AP018930">
    <property type="protein sequence ID" value="BBG27820.1"/>
    <property type="molecule type" value="Genomic_DNA"/>
</dbReference>
<dbReference type="GeneID" id="41718679"/>
<keyword evidence="4" id="KW-1185">Reference proteome</keyword>
<reference evidence="3 4" key="2">
    <citation type="journal article" date="2020" name="Int. J. Syst. Evol. Microbiol.">
        <title>Sulfuracidifex tepidarius gen. nov., sp. nov. and transfer of Sulfolobus metallicus Huber and Stetter 1992 to the genus Sulfuracidifex as Sulfuracidifex metallicus comb. nov.</title>
        <authorList>
            <person name="Itoh T."/>
            <person name="Miura T."/>
            <person name="Sakai H.D."/>
            <person name="Kato S."/>
            <person name="Ohkuma M."/>
            <person name="Takashina T."/>
        </authorList>
    </citation>
    <scope>NUCLEOTIDE SEQUENCE</scope>
    <source>
        <strain evidence="2 4">IC-006</strain>
        <strain evidence="3">IC-007</strain>
    </source>
</reference>
<dbReference type="InterPro" id="IPR016169">
    <property type="entry name" value="FAD-bd_PCMH_sub2"/>
</dbReference>
<dbReference type="InterPro" id="IPR006094">
    <property type="entry name" value="Oxid_FAD_bind_N"/>
</dbReference>
<dbReference type="Pfam" id="PF01565">
    <property type="entry name" value="FAD_binding_4"/>
    <property type="match status" value="1"/>
</dbReference>
<dbReference type="PANTHER" id="PTHR11748">
    <property type="entry name" value="D-LACTATE DEHYDROGENASE"/>
    <property type="match status" value="1"/>
</dbReference>
<name>A0A510E709_9CREN</name>
<dbReference type="GO" id="GO:1903457">
    <property type="term" value="P:lactate catabolic process"/>
    <property type="evidence" value="ECO:0007669"/>
    <property type="project" value="TreeGrafter"/>
</dbReference>
<sequence>MKCLDSANFSTVNLNMKFIYDEQPNLSGCGVIRVNDEEEIDQVVKECVKEKVPIIPLGSGTTNFGQLIPNKPSLFVDLSQFNGVIDEDTTSVKVRSGTKVIDILNRLRREGKTLPVYPSSFAISTIGGFIEGGSGGPGSFKYGTHFRVLTREMDLIAYEDLKLSGKEILGVTHAWGTTGVLKEATLNIVDDQDYEMQYVPFSDLESLRKEIEVLFDQKDRVNLVSVYNKEGFTSIFGEQEEKEWILVVSSSKSIGSNLKTDEKLSFATTVRPNSKWFGAKLSLKEINVMKEVKRGVIHGEVMNHFGEPVIFMDVFTRENLKMRENKFNTVKERLLGLDKEVLNEVMELKRRVDPWDIFNPGKL</sequence>
<dbReference type="Gene3D" id="3.30.465.10">
    <property type="match status" value="1"/>
</dbReference>
<dbReference type="KEGG" id="step:IC006_2374"/>
<dbReference type="InterPro" id="IPR036318">
    <property type="entry name" value="FAD-bd_PCMH-like_sf"/>
</dbReference>
<dbReference type="EMBL" id="AP018929">
    <property type="protein sequence ID" value="BBG25039.1"/>
    <property type="molecule type" value="Genomic_DNA"/>
</dbReference>
<accession>A0A510DXX3</accession>
<dbReference type="Proteomes" id="UP000325030">
    <property type="component" value="Chromosome"/>
</dbReference>
<evidence type="ECO:0000313" key="4">
    <source>
        <dbReference type="Proteomes" id="UP000322983"/>
    </source>
</evidence>
<reference evidence="5" key="1">
    <citation type="submission" date="2018-09" db="EMBL/GenBank/DDBJ databases">
        <title>Complete Genome Sequencing of Sulfolobus sp. JCM 16834.</title>
        <authorList>
            <person name="Kato S."/>
            <person name="Itoh T."/>
            <person name="Ohkuma M."/>
        </authorList>
    </citation>
    <scope>NUCLEOTIDE SEQUENCE [LARGE SCALE GENOMIC DNA]</scope>
    <source>
        <strain evidence="5">IC-007</strain>
    </source>
</reference>
<organism evidence="3 5">
    <name type="scientific">Sulfuracidifex tepidarius</name>
    <dbReference type="NCBI Taxonomy" id="1294262"/>
    <lineage>
        <taxon>Archaea</taxon>
        <taxon>Thermoproteota</taxon>
        <taxon>Thermoprotei</taxon>
        <taxon>Sulfolobales</taxon>
        <taxon>Sulfolobaceae</taxon>
        <taxon>Sulfuracidifex</taxon>
    </lineage>
</organism>
<dbReference type="PROSITE" id="PS51387">
    <property type="entry name" value="FAD_PCMH"/>
    <property type="match status" value="1"/>
</dbReference>
<dbReference type="InterPro" id="IPR016166">
    <property type="entry name" value="FAD-bd_PCMH"/>
</dbReference>
<dbReference type="GO" id="GO:0071949">
    <property type="term" value="F:FAD binding"/>
    <property type="evidence" value="ECO:0007669"/>
    <property type="project" value="InterPro"/>
</dbReference>
<dbReference type="RefSeq" id="WP_054846206.1">
    <property type="nucleotide sequence ID" value="NZ_AP018929.1"/>
</dbReference>
<dbReference type="STRING" id="1294262.GCA_001316085_02081"/>
<gene>
    <name evidence="2" type="ORF">IC006_2374</name>
    <name evidence="3" type="ORF">IC007_2375</name>
</gene>
<evidence type="ECO:0000313" key="2">
    <source>
        <dbReference type="EMBL" id="BBG25039.1"/>
    </source>
</evidence>
<dbReference type="OrthoDB" id="26910at2157"/>
<dbReference type="GO" id="GO:0004458">
    <property type="term" value="F:D-lactate dehydrogenase (cytochrome) activity"/>
    <property type="evidence" value="ECO:0007669"/>
    <property type="project" value="TreeGrafter"/>
</dbReference>
<dbReference type="GO" id="GO:0008720">
    <property type="term" value="F:D-lactate dehydrogenase (NAD+) activity"/>
    <property type="evidence" value="ECO:0007669"/>
    <property type="project" value="TreeGrafter"/>
</dbReference>
<proteinExistence type="predicted"/>
<dbReference type="Proteomes" id="UP000322983">
    <property type="component" value="Chromosome"/>
</dbReference>
<evidence type="ECO:0000259" key="1">
    <source>
        <dbReference type="PROSITE" id="PS51387"/>
    </source>
</evidence>
<protein>
    <recommendedName>
        <fullName evidence="1">FAD-binding PCMH-type domain-containing protein</fullName>
    </recommendedName>
</protein>
<feature type="domain" description="FAD-binding PCMH-type" evidence="1">
    <location>
        <begin position="24"/>
        <end position="191"/>
    </location>
</feature>
<accession>A0A510E709</accession>
<dbReference type="SUPFAM" id="SSF56176">
    <property type="entry name" value="FAD-binding/transporter-associated domain-like"/>
    <property type="match status" value="1"/>
</dbReference>